<dbReference type="EC" id="3.1.22.-" evidence="13"/>
<dbReference type="GO" id="GO:0031573">
    <property type="term" value="P:mitotic intra-S DNA damage checkpoint signaling"/>
    <property type="evidence" value="ECO:0007669"/>
    <property type="project" value="TreeGrafter"/>
</dbReference>
<protein>
    <recommendedName>
        <fullName evidence="13">Crossover junction endonuclease MUS81</fullName>
        <ecNumber evidence="13">3.1.22.-</ecNumber>
    </recommendedName>
</protein>
<evidence type="ECO:0000259" key="15">
    <source>
        <dbReference type="SMART" id="SM00891"/>
    </source>
</evidence>
<dbReference type="Pfam" id="PF02732">
    <property type="entry name" value="ERCC4"/>
    <property type="match status" value="1"/>
</dbReference>
<keyword evidence="10 13" id="KW-0233">DNA recombination</keyword>
<dbReference type="FunFam" id="3.40.50.10130:FF:000003">
    <property type="entry name" value="Crossover junction endonuclease MUS81"/>
    <property type="match status" value="1"/>
</dbReference>
<dbReference type="InterPro" id="IPR011335">
    <property type="entry name" value="Restrct_endonuc-II-like"/>
</dbReference>
<evidence type="ECO:0000256" key="11">
    <source>
        <dbReference type="ARBA" id="ARBA00023204"/>
    </source>
</evidence>
<evidence type="ECO:0000313" key="17">
    <source>
        <dbReference type="RefSeq" id="XP_012169046.2"/>
    </source>
</evidence>
<dbReference type="Gene3D" id="1.10.150.670">
    <property type="entry name" value="Crossover junction endonuclease EME1, DNA-binding domain"/>
    <property type="match status" value="1"/>
</dbReference>
<comment type="similarity">
    <text evidence="3 13">Belongs to the XPF family.</text>
</comment>
<dbReference type="KEGG" id="bter:100648061"/>
<dbReference type="InterPro" id="IPR010996">
    <property type="entry name" value="HHH_MUS81"/>
</dbReference>
<dbReference type="AlphaFoldDB" id="A0A9B2JKB9"/>
<dbReference type="InterPro" id="IPR006166">
    <property type="entry name" value="ERCC4_domain"/>
</dbReference>
<comment type="subunit">
    <text evidence="13">Interacts with EME1.</text>
</comment>
<dbReference type="InterPro" id="IPR047416">
    <property type="entry name" value="XPF_nuclease_Mus81"/>
</dbReference>
<evidence type="ECO:0000313" key="16">
    <source>
        <dbReference type="Proteomes" id="UP000835206"/>
    </source>
</evidence>
<comment type="function">
    <text evidence="13">Interacts with EME1 to form a DNA structure-specific endonuclease with substrate preference for branched DNA structures with a 5'-end at the branch nick. Typical substrates include 3'-flap structures, D-loops, replication forks and nicked Holliday junctions. May be required in mitosis for the processing of stalled or collapsed replication fork intermediates. May be required in meiosis for the repair of meiosis-specific double strand breaks subsequent to single-end invasion (SEI).</text>
</comment>
<dbReference type="Gene3D" id="1.10.150.110">
    <property type="entry name" value="DNA polymerase beta, N-terminal domain-like"/>
    <property type="match status" value="1"/>
</dbReference>
<evidence type="ECO:0000256" key="3">
    <source>
        <dbReference type="ARBA" id="ARBA00010015"/>
    </source>
</evidence>
<keyword evidence="11 13" id="KW-0234">DNA repair</keyword>
<dbReference type="GO" id="GO:0048476">
    <property type="term" value="C:Holliday junction resolvase complex"/>
    <property type="evidence" value="ECO:0007669"/>
    <property type="project" value="UniProtKB-UniRule"/>
</dbReference>
<evidence type="ECO:0000256" key="1">
    <source>
        <dbReference type="ARBA" id="ARBA00001946"/>
    </source>
</evidence>
<dbReference type="OrthoDB" id="5963188at2759"/>
<dbReference type="SUPFAM" id="SSF52980">
    <property type="entry name" value="Restriction endonuclease-like"/>
    <property type="match status" value="1"/>
</dbReference>
<feature type="domain" description="ERCC4" evidence="15">
    <location>
        <begin position="358"/>
        <end position="459"/>
    </location>
</feature>
<dbReference type="PANTHER" id="PTHR13451">
    <property type="entry name" value="CLASS II CROSSOVER JUNCTION ENDONUCLEASE MUS81"/>
    <property type="match status" value="1"/>
</dbReference>
<dbReference type="Gene3D" id="3.40.50.10130">
    <property type="match status" value="1"/>
</dbReference>
<name>A0A9B2JKB9_BOMTE</name>
<evidence type="ECO:0000256" key="13">
    <source>
        <dbReference type="RuleBase" id="RU369042"/>
    </source>
</evidence>
<keyword evidence="5 13" id="KW-0479">Metal-binding</keyword>
<keyword evidence="9 13" id="KW-0460">Magnesium</keyword>
<accession>A0A9B2JKB9</accession>
<dbReference type="SUPFAM" id="SSF47802">
    <property type="entry name" value="DNA polymerase beta, N-terminal domain-like"/>
    <property type="match status" value="1"/>
</dbReference>
<evidence type="ECO:0000256" key="8">
    <source>
        <dbReference type="ARBA" id="ARBA00022801"/>
    </source>
</evidence>
<dbReference type="GO" id="GO:0046872">
    <property type="term" value="F:metal ion binding"/>
    <property type="evidence" value="ECO:0007669"/>
    <property type="project" value="UniProtKB-UniRule"/>
</dbReference>
<dbReference type="SMART" id="SM00891">
    <property type="entry name" value="ERCC4"/>
    <property type="match status" value="1"/>
</dbReference>
<dbReference type="GO" id="GO:0000727">
    <property type="term" value="P:double-strand break repair via break-induced replication"/>
    <property type="evidence" value="ECO:0007669"/>
    <property type="project" value="UniProtKB-UniRule"/>
</dbReference>
<dbReference type="RefSeq" id="XP_012169046.2">
    <property type="nucleotide sequence ID" value="XM_012313656.3"/>
</dbReference>
<keyword evidence="8 13" id="KW-0378">Hydrolase</keyword>
<dbReference type="InterPro" id="IPR042530">
    <property type="entry name" value="EME1/EME2_C"/>
</dbReference>
<evidence type="ECO:0000256" key="12">
    <source>
        <dbReference type="ARBA" id="ARBA00023242"/>
    </source>
</evidence>
<evidence type="ECO:0000256" key="9">
    <source>
        <dbReference type="ARBA" id="ARBA00022842"/>
    </source>
</evidence>
<gene>
    <name evidence="17" type="primary">LOC100648061</name>
</gene>
<keyword evidence="4 13" id="KW-0540">Nuclease</keyword>
<dbReference type="InterPro" id="IPR036388">
    <property type="entry name" value="WH-like_DNA-bd_sf"/>
</dbReference>
<evidence type="ECO:0000256" key="10">
    <source>
        <dbReference type="ARBA" id="ARBA00023172"/>
    </source>
</evidence>
<dbReference type="GO" id="GO:0008821">
    <property type="term" value="F:crossover junction DNA endonuclease activity"/>
    <property type="evidence" value="ECO:0007669"/>
    <property type="project" value="UniProtKB-UniRule"/>
</dbReference>
<proteinExistence type="inferred from homology"/>
<dbReference type="CDD" id="cd20074">
    <property type="entry name" value="XPF_nuclease_Mus81"/>
    <property type="match status" value="1"/>
</dbReference>
<keyword evidence="16" id="KW-1185">Reference proteome</keyword>
<dbReference type="Gene3D" id="1.10.10.10">
    <property type="entry name" value="Winged helix-like DNA-binding domain superfamily/Winged helix DNA-binding domain"/>
    <property type="match status" value="1"/>
</dbReference>
<keyword evidence="6 13" id="KW-0255">Endonuclease</keyword>
<evidence type="ECO:0000256" key="5">
    <source>
        <dbReference type="ARBA" id="ARBA00022723"/>
    </source>
</evidence>
<evidence type="ECO:0000256" key="2">
    <source>
        <dbReference type="ARBA" id="ARBA00004123"/>
    </source>
</evidence>
<reference evidence="17" key="1">
    <citation type="submission" date="2025-08" db="UniProtKB">
        <authorList>
            <consortium name="RefSeq"/>
        </authorList>
    </citation>
    <scope>IDENTIFICATION</scope>
</reference>
<keyword evidence="7 13" id="KW-0227">DNA damage</keyword>
<feature type="region of interest" description="Disordered" evidence="14">
    <location>
        <begin position="596"/>
        <end position="617"/>
    </location>
</feature>
<evidence type="ECO:0000256" key="4">
    <source>
        <dbReference type="ARBA" id="ARBA00022722"/>
    </source>
</evidence>
<dbReference type="Proteomes" id="UP000835206">
    <property type="component" value="Chromosome 11"/>
</dbReference>
<comment type="subcellular location">
    <subcellularLocation>
        <location evidence="2 13">Nucleus</location>
    </subcellularLocation>
</comment>
<sequence>MKRIKLKPKNPNPLFELWLEEWRKEAASRNSDLQYHFSKALAALKKYPLPLKSGKDCIILQHFGTKLCSMLDRKLKEYKVQNNDSTSVKNVCKHCSFNEQPVFKRKHRSQQIIVDTDFVPERTELTIFDDLNLSSWNVENYAALLILYKKTLDSCYLGYTTETDLLLEMKQLCGHGAKTSILDLFESGLISMIGRPIRYNLTEHGISISKKICEITNTDVISLNSFEVLNRIQISLKSLITQKSKLIKDSADLNNRNEDTQIFIQSAKDIQTKNLEPPTIYKSKSVETITIEDHCQQFDKNFVKQKSTENIVYPKKMQEKTKEVKDMNHVHNLENNETDFTDDFQRNYYLESSNFDIILLVDTQETAGGRTKPQHDATITGLTEFGVSFEIRHLKVGDFAWIARCRRNKNNELILPFIVERKRIDDLSASITDGRFHEQKFRLKQSGITNLMYIIEDYEKGQRLTIPHSSLMQASINTLIQDGFSVKYTKNHKDSMFYLSSLTRILIKMFKEKNLIGCKKEVITRTNILNNTCSLMVFEEFNKAASKQKVFKVNQMFVRQLLQLKGMSIDKALAIVEHYPTPRLLVEAFQKSDCNGTKVGEPKQRGTQGSLNRTIDG</sequence>
<evidence type="ECO:0000256" key="6">
    <source>
        <dbReference type="ARBA" id="ARBA00022759"/>
    </source>
</evidence>
<dbReference type="Pfam" id="PF14716">
    <property type="entry name" value="HHH_8"/>
    <property type="match status" value="1"/>
</dbReference>
<dbReference type="InterPro" id="IPR033309">
    <property type="entry name" value="Mus81"/>
</dbReference>
<dbReference type="CTD" id="80198"/>
<dbReference type="GO" id="GO:0006308">
    <property type="term" value="P:DNA catabolic process"/>
    <property type="evidence" value="ECO:0007669"/>
    <property type="project" value="UniProtKB-UniRule"/>
</dbReference>
<dbReference type="GO" id="GO:0048257">
    <property type="term" value="F:3'-flap endonuclease activity"/>
    <property type="evidence" value="ECO:0007669"/>
    <property type="project" value="TreeGrafter"/>
</dbReference>
<dbReference type="PANTHER" id="PTHR13451:SF0">
    <property type="entry name" value="CROSSOVER JUNCTION ENDONUCLEASE MUS81"/>
    <property type="match status" value="1"/>
</dbReference>
<comment type="cofactor">
    <cofactor evidence="1 13">
        <name>Mg(2+)</name>
        <dbReference type="ChEBI" id="CHEBI:18420"/>
    </cofactor>
</comment>
<keyword evidence="12 13" id="KW-0539">Nucleus</keyword>
<dbReference type="FunFam" id="1.10.150.110:FF:000001">
    <property type="entry name" value="Putative Crossover junction endonuclease MUS81"/>
    <property type="match status" value="1"/>
</dbReference>
<organism evidence="16 17">
    <name type="scientific">Bombus terrestris</name>
    <name type="common">Buff-tailed bumblebee</name>
    <name type="synonym">Apis terrestris</name>
    <dbReference type="NCBI Taxonomy" id="30195"/>
    <lineage>
        <taxon>Eukaryota</taxon>
        <taxon>Metazoa</taxon>
        <taxon>Ecdysozoa</taxon>
        <taxon>Arthropoda</taxon>
        <taxon>Hexapoda</taxon>
        <taxon>Insecta</taxon>
        <taxon>Pterygota</taxon>
        <taxon>Neoptera</taxon>
        <taxon>Endopterygota</taxon>
        <taxon>Hymenoptera</taxon>
        <taxon>Apocrita</taxon>
        <taxon>Aculeata</taxon>
        <taxon>Apoidea</taxon>
        <taxon>Anthophila</taxon>
        <taxon>Apidae</taxon>
        <taxon>Bombus</taxon>
        <taxon>Bombus</taxon>
    </lineage>
</organism>
<dbReference type="GO" id="GO:0000712">
    <property type="term" value="P:resolution of meiotic recombination intermediates"/>
    <property type="evidence" value="ECO:0007669"/>
    <property type="project" value="TreeGrafter"/>
</dbReference>
<feature type="compositionally biased region" description="Polar residues" evidence="14">
    <location>
        <begin position="605"/>
        <end position="617"/>
    </location>
</feature>
<evidence type="ECO:0000256" key="7">
    <source>
        <dbReference type="ARBA" id="ARBA00022763"/>
    </source>
</evidence>
<dbReference type="InterPro" id="IPR027421">
    <property type="entry name" value="DNA_pol_lamdba_lyase_dom_sf"/>
</dbReference>
<dbReference type="Pfam" id="PF21292">
    <property type="entry name" value="EME1-MUS81_C"/>
    <property type="match status" value="1"/>
</dbReference>
<dbReference type="GeneID" id="100648061"/>
<evidence type="ECO:0000256" key="14">
    <source>
        <dbReference type="SAM" id="MobiDB-lite"/>
    </source>
</evidence>
<dbReference type="GO" id="GO:0005634">
    <property type="term" value="C:nucleus"/>
    <property type="evidence" value="ECO:0007669"/>
    <property type="project" value="UniProtKB-SubCell"/>
</dbReference>
<dbReference type="GO" id="GO:0031297">
    <property type="term" value="P:replication fork processing"/>
    <property type="evidence" value="ECO:0007669"/>
    <property type="project" value="UniProtKB-ARBA"/>
</dbReference>
<dbReference type="GO" id="GO:0003677">
    <property type="term" value="F:DNA binding"/>
    <property type="evidence" value="ECO:0007669"/>
    <property type="project" value="UniProtKB-UniRule"/>
</dbReference>